<dbReference type="InterPro" id="IPR048279">
    <property type="entry name" value="MdtK-like"/>
</dbReference>
<evidence type="ECO:0000256" key="1">
    <source>
        <dbReference type="ARBA" id="ARBA00004651"/>
    </source>
</evidence>
<evidence type="ECO:0000256" key="6">
    <source>
        <dbReference type="ARBA" id="ARBA00022989"/>
    </source>
</evidence>
<feature type="transmembrane region" description="Helical" evidence="10">
    <location>
        <begin position="363"/>
        <end position="385"/>
    </location>
</feature>
<evidence type="ECO:0000256" key="10">
    <source>
        <dbReference type="SAM" id="Phobius"/>
    </source>
</evidence>
<keyword evidence="2" id="KW-0813">Transport</keyword>
<keyword evidence="5 10" id="KW-0812">Transmembrane</keyword>
<dbReference type="GO" id="GO:0005886">
    <property type="term" value="C:plasma membrane"/>
    <property type="evidence" value="ECO:0007669"/>
    <property type="project" value="UniProtKB-SubCell"/>
</dbReference>
<dbReference type="NCBIfam" id="TIGR00797">
    <property type="entry name" value="matE"/>
    <property type="match status" value="1"/>
</dbReference>
<feature type="transmembrane region" description="Helical" evidence="10">
    <location>
        <begin position="391"/>
        <end position="412"/>
    </location>
</feature>
<dbReference type="GO" id="GO:0042910">
    <property type="term" value="F:xenobiotic transmembrane transporter activity"/>
    <property type="evidence" value="ECO:0007669"/>
    <property type="project" value="InterPro"/>
</dbReference>
<proteinExistence type="predicted"/>
<feature type="transmembrane region" description="Helical" evidence="10">
    <location>
        <begin position="162"/>
        <end position="185"/>
    </location>
</feature>
<feature type="transmembrane region" description="Helical" evidence="10">
    <location>
        <begin position="135"/>
        <end position="156"/>
    </location>
</feature>
<evidence type="ECO:0000256" key="4">
    <source>
        <dbReference type="ARBA" id="ARBA00022475"/>
    </source>
</evidence>
<keyword evidence="3" id="KW-0050">Antiport</keyword>
<dbReference type="GO" id="GO:0006811">
    <property type="term" value="P:monoatomic ion transport"/>
    <property type="evidence" value="ECO:0007669"/>
    <property type="project" value="UniProtKB-KW"/>
</dbReference>
<feature type="transmembrane region" description="Helical" evidence="10">
    <location>
        <begin position="246"/>
        <end position="269"/>
    </location>
</feature>
<evidence type="ECO:0000313" key="11">
    <source>
        <dbReference type="EMBL" id="SEP95865.1"/>
    </source>
</evidence>
<reference evidence="11 12" key="1">
    <citation type="submission" date="2016-10" db="EMBL/GenBank/DDBJ databases">
        <authorList>
            <person name="de Groot N.N."/>
        </authorList>
    </citation>
    <scope>NUCLEOTIDE SEQUENCE [LARGE SCALE GENOMIC DNA]</scope>
    <source>
        <strain evidence="11 12">B25</strain>
    </source>
</reference>
<dbReference type="PANTHER" id="PTHR43298">
    <property type="entry name" value="MULTIDRUG RESISTANCE PROTEIN NORM-RELATED"/>
    <property type="match status" value="1"/>
</dbReference>
<sequence length="424" mass="47698">MFTDSLVLSRYNEKALSASLSVGLLILFISILFSGVIDYSSVLVAKAFGENNKKKITNVFLSAIIFSIVSFIIIFIFLNFYSVPLLHIFGHDNDHMYFSQEYLVYVKYMPFFTLITASFSSLFNGIHRTDLTMKISVIAVIINIILDIILVNGYFISNPMGIKGSALATILSQFVSLLLFCILLVKKNPLEISKINKNNIKEIAMSIKLIVIEGGFVGLEHFFYLLSNTFAINFMQGYNPLFSDSISIILSIDRIVYLPFLALSIAASIRVGTLVGEGKHSQIKKTFINTLLVSLIAALFFCILYCFFGRPITSIFLNNSNNHDVIISIAIILLRITVLKVIFDAIGMIAWGVLRGVGDTRAALTYSIISNVSRLIIVMFLILYIKPEYIQIWSIYCLLIGLLPSFGILRFVRGRWREKLTKNN</sequence>
<keyword evidence="8 10" id="KW-0472">Membrane</keyword>
<feature type="transmembrane region" description="Helical" evidence="10">
    <location>
        <begin position="20"/>
        <end position="44"/>
    </location>
</feature>
<dbReference type="PIRSF" id="PIRSF006603">
    <property type="entry name" value="DinF"/>
    <property type="match status" value="1"/>
</dbReference>
<feature type="transmembrane region" description="Helical" evidence="10">
    <location>
        <begin position="325"/>
        <end position="351"/>
    </location>
</feature>
<feature type="transmembrane region" description="Helical" evidence="10">
    <location>
        <begin position="102"/>
        <end position="123"/>
    </location>
</feature>
<dbReference type="EMBL" id="FOFU01000002">
    <property type="protein sequence ID" value="SEP95865.1"/>
    <property type="molecule type" value="Genomic_DNA"/>
</dbReference>
<keyword evidence="6 10" id="KW-1133">Transmembrane helix</keyword>
<protein>
    <recommendedName>
        <fullName evidence="9">Multidrug-efflux transporter</fullName>
    </recommendedName>
</protein>
<dbReference type="InterPro" id="IPR050222">
    <property type="entry name" value="MATE_MdtK"/>
</dbReference>
<dbReference type="AlphaFoldDB" id="A0A1H9C3L0"/>
<dbReference type="Pfam" id="PF01554">
    <property type="entry name" value="MatE"/>
    <property type="match status" value="2"/>
</dbReference>
<feature type="transmembrane region" description="Helical" evidence="10">
    <location>
        <begin position="206"/>
        <end position="226"/>
    </location>
</feature>
<comment type="subcellular location">
    <subcellularLocation>
        <location evidence="1">Cell membrane</location>
        <topology evidence="1">Multi-pass membrane protein</topology>
    </subcellularLocation>
</comment>
<evidence type="ECO:0000256" key="5">
    <source>
        <dbReference type="ARBA" id="ARBA00022692"/>
    </source>
</evidence>
<organism evidence="11 12">
    <name type="scientific">Treponema bryantii</name>
    <dbReference type="NCBI Taxonomy" id="163"/>
    <lineage>
        <taxon>Bacteria</taxon>
        <taxon>Pseudomonadati</taxon>
        <taxon>Spirochaetota</taxon>
        <taxon>Spirochaetia</taxon>
        <taxon>Spirochaetales</taxon>
        <taxon>Treponemataceae</taxon>
        <taxon>Treponema</taxon>
    </lineage>
</organism>
<evidence type="ECO:0000256" key="7">
    <source>
        <dbReference type="ARBA" id="ARBA00023065"/>
    </source>
</evidence>
<feature type="transmembrane region" description="Helical" evidence="10">
    <location>
        <begin position="290"/>
        <end position="313"/>
    </location>
</feature>
<accession>A0A1H9C3L0</accession>
<name>A0A1H9C3L0_9SPIR</name>
<dbReference type="Proteomes" id="UP000182360">
    <property type="component" value="Unassembled WGS sequence"/>
</dbReference>
<dbReference type="PANTHER" id="PTHR43298:SF2">
    <property type="entry name" value="FMN_FAD EXPORTER YEEO-RELATED"/>
    <property type="match status" value="1"/>
</dbReference>
<dbReference type="InterPro" id="IPR002528">
    <property type="entry name" value="MATE_fam"/>
</dbReference>
<dbReference type="GO" id="GO:0015297">
    <property type="term" value="F:antiporter activity"/>
    <property type="evidence" value="ECO:0007669"/>
    <property type="project" value="UniProtKB-KW"/>
</dbReference>
<gene>
    <name evidence="11" type="ORF">SAMN04487977_10238</name>
</gene>
<keyword evidence="7" id="KW-0406">Ion transport</keyword>
<evidence type="ECO:0000256" key="9">
    <source>
        <dbReference type="ARBA" id="ARBA00031636"/>
    </source>
</evidence>
<evidence type="ECO:0000256" key="2">
    <source>
        <dbReference type="ARBA" id="ARBA00022448"/>
    </source>
</evidence>
<feature type="transmembrane region" description="Helical" evidence="10">
    <location>
        <begin position="56"/>
        <end position="82"/>
    </location>
</feature>
<keyword evidence="4" id="KW-1003">Cell membrane</keyword>
<evidence type="ECO:0000256" key="3">
    <source>
        <dbReference type="ARBA" id="ARBA00022449"/>
    </source>
</evidence>
<keyword evidence="12" id="KW-1185">Reference proteome</keyword>
<evidence type="ECO:0000256" key="8">
    <source>
        <dbReference type="ARBA" id="ARBA00023136"/>
    </source>
</evidence>
<evidence type="ECO:0000313" key="12">
    <source>
        <dbReference type="Proteomes" id="UP000182360"/>
    </source>
</evidence>